<dbReference type="EC" id="2.7.7.43" evidence="7"/>
<comment type="subunit">
    <text evidence="6">Homotetramer.</text>
</comment>
<dbReference type="OrthoDB" id="9805604at2"/>
<keyword evidence="9" id="KW-0378">Hydrolase</keyword>
<protein>
    <recommendedName>
        <fullName evidence="7">N-acylneuraminate cytidylyltransferase</fullName>
        <ecNumber evidence="7">2.7.7.43</ecNumber>
    </recommendedName>
</protein>
<dbReference type="SFLD" id="SFLDG01138">
    <property type="entry name" value="C1.6.2:_Deoxy-d-mannose-octulo"/>
    <property type="match status" value="1"/>
</dbReference>
<evidence type="ECO:0000256" key="7">
    <source>
        <dbReference type="ARBA" id="ARBA00012491"/>
    </source>
</evidence>
<evidence type="ECO:0000256" key="4">
    <source>
        <dbReference type="ARBA" id="ARBA00005893"/>
    </source>
</evidence>
<proteinExistence type="inferred from homology"/>
<sequence>MKKIGLIPLRKNSKGIPGKNKKKMLGRPLFSWVLTEAAFSDLDEVFVFTDDTEIISYIEKEYYWNSKIKVLLRSDENATDTASTESVLLEFAKQVDTDFDVLCLLQATSPMTTRHNINAVLNKIEKESFDSALTVVKTHRFTWNTDGTPQNYDVFNRPRRQDFVGLLVENGAVYATTNAAFLKSKNRVSGSIALVEMEEASYTEIDNNADWEIVEKLLASRLQKNKSHQKIDYLVLDVDGVFTDGCVYYGAEGELMKKFDMRDGMGLEILRQYQVEVVIMTSENSELVEQRMKKLQIDNCFLGVKDKYAFLTQFLNHRKASFAQVAYVGDDVNDLANICSVGWSFCPANGTEIVKRHADYVLTNASAEGAIREVCEIIVRNNNRYE</sequence>
<dbReference type="GO" id="GO:0006054">
    <property type="term" value="P:N-acetylneuraminate metabolic process"/>
    <property type="evidence" value="ECO:0007669"/>
    <property type="project" value="UniProtKB-UniPathway"/>
</dbReference>
<organism evidence="11 12">
    <name type="scientific">Flavobacterium gillisiae</name>
    <dbReference type="NCBI Taxonomy" id="150146"/>
    <lineage>
        <taxon>Bacteria</taxon>
        <taxon>Pseudomonadati</taxon>
        <taxon>Bacteroidota</taxon>
        <taxon>Flavobacteriia</taxon>
        <taxon>Flavobacteriales</taxon>
        <taxon>Flavobacteriaceae</taxon>
        <taxon>Flavobacterium</taxon>
    </lineage>
</organism>
<dbReference type="EMBL" id="FNRD01000011">
    <property type="protein sequence ID" value="SEA89097.1"/>
    <property type="molecule type" value="Genomic_DNA"/>
</dbReference>
<comment type="catalytic activity">
    <reaction evidence="1">
        <text>an N-acylneuraminate + CTP = a CMP-N-acyl-beta-neuraminate + diphosphate</text>
        <dbReference type="Rhea" id="RHEA:11344"/>
        <dbReference type="ChEBI" id="CHEBI:33019"/>
        <dbReference type="ChEBI" id="CHEBI:37563"/>
        <dbReference type="ChEBI" id="CHEBI:60073"/>
        <dbReference type="ChEBI" id="CHEBI:68671"/>
        <dbReference type="EC" id="2.7.7.43"/>
    </reaction>
</comment>
<dbReference type="PANTHER" id="PTHR21485:SF3">
    <property type="entry name" value="N-ACYLNEURAMINATE CYTIDYLYLTRANSFERASE"/>
    <property type="match status" value="1"/>
</dbReference>
<name>A0A1H4EW57_9FLAO</name>
<dbReference type="Pfam" id="PF08282">
    <property type="entry name" value="Hydrolase_3"/>
    <property type="match status" value="1"/>
</dbReference>
<dbReference type="Gene3D" id="3.90.550.10">
    <property type="entry name" value="Spore Coat Polysaccharide Biosynthesis Protein SpsA, Chain A"/>
    <property type="match status" value="1"/>
</dbReference>
<dbReference type="UniPathway" id="UPA00628"/>
<dbReference type="Gene3D" id="3.40.50.1000">
    <property type="entry name" value="HAD superfamily/HAD-like"/>
    <property type="match status" value="1"/>
</dbReference>
<keyword evidence="12" id="KW-1185">Reference proteome</keyword>
<dbReference type="SFLD" id="SFLDS00003">
    <property type="entry name" value="Haloacid_Dehalogenase"/>
    <property type="match status" value="1"/>
</dbReference>
<gene>
    <name evidence="11" type="ORF">SAMN05443667_11120</name>
</gene>
<accession>A0A1H4EW57</accession>
<keyword evidence="11" id="KW-0808">Transferase</keyword>
<comment type="similarity">
    <text evidence="5">Belongs to the CMP-NeuNAc synthase family.</text>
</comment>
<dbReference type="InterPro" id="IPR036412">
    <property type="entry name" value="HAD-like_sf"/>
</dbReference>
<dbReference type="InterPro" id="IPR023214">
    <property type="entry name" value="HAD_sf"/>
</dbReference>
<dbReference type="SUPFAM" id="SSF56784">
    <property type="entry name" value="HAD-like"/>
    <property type="match status" value="1"/>
</dbReference>
<dbReference type="InterPro" id="IPR029044">
    <property type="entry name" value="Nucleotide-diphossugar_trans"/>
</dbReference>
<evidence type="ECO:0000256" key="9">
    <source>
        <dbReference type="ARBA" id="ARBA00022801"/>
    </source>
</evidence>
<keyword evidence="8" id="KW-0479">Metal-binding</keyword>
<dbReference type="PANTHER" id="PTHR21485">
    <property type="entry name" value="HAD SUPERFAMILY MEMBERS CMAS AND KDSC"/>
    <property type="match status" value="1"/>
</dbReference>
<dbReference type="GO" id="GO:0008781">
    <property type="term" value="F:N-acylneuraminate cytidylyltransferase activity"/>
    <property type="evidence" value="ECO:0007669"/>
    <property type="project" value="UniProtKB-EC"/>
</dbReference>
<dbReference type="Pfam" id="PF02348">
    <property type="entry name" value="CTP_transf_3"/>
    <property type="match status" value="1"/>
</dbReference>
<evidence type="ECO:0000313" key="11">
    <source>
        <dbReference type="EMBL" id="SEA89097.1"/>
    </source>
</evidence>
<dbReference type="STRING" id="150146.SAMN05443667_11120"/>
<comment type="pathway">
    <text evidence="3">Amino-sugar metabolism; N-acetylneuraminate metabolism.</text>
</comment>
<evidence type="ECO:0000256" key="1">
    <source>
        <dbReference type="ARBA" id="ARBA00001862"/>
    </source>
</evidence>
<dbReference type="SFLD" id="SFLDG01136">
    <property type="entry name" value="C1.6:_Phosphoserine_Phosphatas"/>
    <property type="match status" value="1"/>
</dbReference>
<reference evidence="12" key="1">
    <citation type="submission" date="2016-10" db="EMBL/GenBank/DDBJ databases">
        <authorList>
            <person name="Varghese N."/>
            <person name="Submissions S."/>
        </authorList>
    </citation>
    <scope>NUCLEOTIDE SEQUENCE [LARGE SCALE GENOMIC DNA]</scope>
    <source>
        <strain evidence="12">DSM 22376</strain>
    </source>
</reference>
<dbReference type="InterPro" id="IPR003329">
    <property type="entry name" value="Cytidylyl_trans"/>
</dbReference>
<comment type="similarity">
    <text evidence="4">Belongs to the KdsC family.</text>
</comment>
<dbReference type="NCBIfam" id="TIGR01670">
    <property type="entry name" value="KdsC-phosphatas"/>
    <property type="match status" value="1"/>
</dbReference>
<dbReference type="SUPFAM" id="SSF53448">
    <property type="entry name" value="Nucleotide-diphospho-sugar transferases"/>
    <property type="match status" value="1"/>
</dbReference>
<dbReference type="AlphaFoldDB" id="A0A1H4EW57"/>
<evidence type="ECO:0000256" key="5">
    <source>
        <dbReference type="ARBA" id="ARBA00010726"/>
    </source>
</evidence>
<evidence type="ECO:0000256" key="2">
    <source>
        <dbReference type="ARBA" id="ARBA00001946"/>
    </source>
</evidence>
<dbReference type="GO" id="GO:0046872">
    <property type="term" value="F:metal ion binding"/>
    <property type="evidence" value="ECO:0007669"/>
    <property type="project" value="UniProtKB-KW"/>
</dbReference>
<evidence type="ECO:0000256" key="6">
    <source>
        <dbReference type="ARBA" id="ARBA00011881"/>
    </source>
</evidence>
<evidence type="ECO:0000256" key="3">
    <source>
        <dbReference type="ARBA" id="ARBA00005141"/>
    </source>
</evidence>
<dbReference type="Proteomes" id="UP000198951">
    <property type="component" value="Unassembled WGS sequence"/>
</dbReference>
<evidence type="ECO:0000256" key="8">
    <source>
        <dbReference type="ARBA" id="ARBA00022723"/>
    </source>
</evidence>
<dbReference type="RefSeq" id="WP_091091871.1">
    <property type="nucleotide sequence ID" value="NZ_FNRD01000011.1"/>
</dbReference>
<dbReference type="GO" id="GO:0016788">
    <property type="term" value="F:hydrolase activity, acting on ester bonds"/>
    <property type="evidence" value="ECO:0007669"/>
    <property type="project" value="InterPro"/>
</dbReference>
<comment type="cofactor">
    <cofactor evidence="2">
        <name>Mg(2+)</name>
        <dbReference type="ChEBI" id="CHEBI:18420"/>
    </cofactor>
</comment>
<evidence type="ECO:0000313" key="12">
    <source>
        <dbReference type="Proteomes" id="UP000198951"/>
    </source>
</evidence>
<evidence type="ECO:0000256" key="10">
    <source>
        <dbReference type="ARBA" id="ARBA00022842"/>
    </source>
</evidence>
<keyword evidence="11" id="KW-0548">Nucleotidyltransferase</keyword>
<dbReference type="CDD" id="cd02513">
    <property type="entry name" value="CMP-NeuAc_Synthase"/>
    <property type="match status" value="1"/>
</dbReference>
<keyword evidence="10" id="KW-0460">Magnesium</keyword>
<dbReference type="InterPro" id="IPR010023">
    <property type="entry name" value="KdsC_fam"/>
</dbReference>
<dbReference type="InterPro" id="IPR050793">
    <property type="entry name" value="CMP-NeuNAc_synthase"/>
</dbReference>